<keyword evidence="2" id="KW-1185">Reference proteome</keyword>
<accession>A0ABN7WFT6</accession>
<dbReference type="Proteomes" id="UP000789901">
    <property type="component" value="Unassembled WGS sequence"/>
</dbReference>
<evidence type="ECO:0000313" key="2">
    <source>
        <dbReference type="Proteomes" id="UP000789901"/>
    </source>
</evidence>
<organism evidence="1 2">
    <name type="scientific">Gigaspora margarita</name>
    <dbReference type="NCBI Taxonomy" id="4874"/>
    <lineage>
        <taxon>Eukaryota</taxon>
        <taxon>Fungi</taxon>
        <taxon>Fungi incertae sedis</taxon>
        <taxon>Mucoromycota</taxon>
        <taxon>Glomeromycotina</taxon>
        <taxon>Glomeromycetes</taxon>
        <taxon>Diversisporales</taxon>
        <taxon>Gigasporaceae</taxon>
        <taxon>Gigaspora</taxon>
    </lineage>
</organism>
<feature type="non-terminal residue" evidence="1">
    <location>
        <position position="48"/>
    </location>
</feature>
<sequence>MYLLNLYYIWKAESEIAKNNNNSLGQCNLEKIYLNGIRNLLKMAAMIK</sequence>
<name>A0ABN7WFT6_GIGMA</name>
<evidence type="ECO:0000313" key="1">
    <source>
        <dbReference type="EMBL" id="CAG8830905.1"/>
    </source>
</evidence>
<gene>
    <name evidence="1" type="ORF">GMARGA_LOCUS30487</name>
</gene>
<comment type="caution">
    <text evidence="1">The sequence shown here is derived from an EMBL/GenBank/DDBJ whole genome shotgun (WGS) entry which is preliminary data.</text>
</comment>
<reference evidence="1 2" key="1">
    <citation type="submission" date="2021-06" db="EMBL/GenBank/DDBJ databases">
        <authorList>
            <person name="Kallberg Y."/>
            <person name="Tangrot J."/>
            <person name="Rosling A."/>
        </authorList>
    </citation>
    <scope>NUCLEOTIDE SEQUENCE [LARGE SCALE GENOMIC DNA]</scope>
    <source>
        <strain evidence="1 2">120-4 pot B 10/14</strain>
    </source>
</reference>
<proteinExistence type="predicted"/>
<dbReference type="EMBL" id="CAJVQB010043069">
    <property type="protein sequence ID" value="CAG8830905.1"/>
    <property type="molecule type" value="Genomic_DNA"/>
</dbReference>
<protein>
    <submittedName>
        <fullName evidence="1">16033_t:CDS:1</fullName>
    </submittedName>
</protein>